<dbReference type="AlphaFoldDB" id="A0AAW1IY00"/>
<evidence type="ECO:0000259" key="2">
    <source>
        <dbReference type="PROSITE" id="PS50835"/>
    </source>
</evidence>
<evidence type="ECO:0000313" key="4">
    <source>
        <dbReference type="EMBL" id="KAK9695204.1"/>
    </source>
</evidence>
<evidence type="ECO:0008006" key="6">
    <source>
        <dbReference type="Google" id="ProtNLM"/>
    </source>
</evidence>
<dbReference type="SUPFAM" id="SSF48726">
    <property type="entry name" value="Immunoglobulin"/>
    <property type="match status" value="1"/>
</dbReference>
<dbReference type="Proteomes" id="UP001458880">
    <property type="component" value="Unassembled WGS sequence"/>
</dbReference>
<dbReference type="CDD" id="cd00063">
    <property type="entry name" value="FN3"/>
    <property type="match status" value="1"/>
</dbReference>
<evidence type="ECO:0000259" key="3">
    <source>
        <dbReference type="PROSITE" id="PS50853"/>
    </source>
</evidence>
<evidence type="ECO:0000256" key="1">
    <source>
        <dbReference type="SAM" id="SignalP"/>
    </source>
</evidence>
<sequence>MWSTLYIIFALLTDVNTYSTGVISSGGIKRVYDVTGLPVHSIVIKAGENKSISCPGVNEHSLILELEWLSLTNHLSLVEFMSDSTTVWVNQHRISLLSDSFGLSFHPAAAEDSGDYICLVNSRPKPDALVRLIVQDVPEPPGRPLIMSFTSRSVNLSWAPSQDTHHSPVTHYIIHTRKTKTELKKRDFFAGLGETDKEIMTGLGENE</sequence>
<organism evidence="4 5">
    <name type="scientific">Popillia japonica</name>
    <name type="common">Japanese beetle</name>
    <dbReference type="NCBI Taxonomy" id="7064"/>
    <lineage>
        <taxon>Eukaryota</taxon>
        <taxon>Metazoa</taxon>
        <taxon>Ecdysozoa</taxon>
        <taxon>Arthropoda</taxon>
        <taxon>Hexapoda</taxon>
        <taxon>Insecta</taxon>
        <taxon>Pterygota</taxon>
        <taxon>Neoptera</taxon>
        <taxon>Endopterygota</taxon>
        <taxon>Coleoptera</taxon>
        <taxon>Polyphaga</taxon>
        <taxon>Scarabaeiformia</taxon>
        <taxon>Scarabaeidae</taxon>
        <taxon>Rutelinae</taxon>
        <taxon>Popillia</taxon>
    </lineage>
</organism>
<feature type="domain" description="Ig-like" evidence="2">
    <location>
        <begin position="29"/>
        <end position="131"/>
    </location>
</feature>
<dbReference type="InterPro" id="IPR007110">
    <property type="entry name" value="Ig-like_dom"/>
</dbReference>
<dbReference type="PROSITE" id="PS50835">
    <property type="entry name" value="IG_LIKE"/>
    <property type="match status" value="1"/>
</dbReference>
<gene>
    <name evidence="4" type="ORF">QE152_g33020</name>
</gene>
<accession>A0AAW1IY00</accession>
<keyword evidence="5" id="KW-1185">Reference proteome</keyword>
<dbReference type="Gene3D" id="2.60.40.10">
    <property type="entry name" value="Immunoglobulins"/>
    <property type="match status" value="2"/>
</dbReference>
<dbReference type="InterPro" id="IPR003599">
    <property type="entry name" value="Ig_sub"/>
</dbReference>
<name>A0AAW1IY00_POPJA</name>
<dbReference type="InterPro" id="IPR036179">
    <property type="entry name" value="Ig-like_dom_sf"/>
</dbReference>
<feature type="signal peptide" evidence="1">
    <location>
        <begin position="1"/>
        <end position="17"/>
    </location>
</feature>
<dbReference type="PROSITE" id="PS50853">
    <property type="entry name" value="FN3"/>
    <property type="match status" value="1"/>
</dbReference>
<feature type="domain" description="Fibronectin type-III" evidence="3">
    <location>
        <begin position="140"/>
        <end position="207"/>
    </location>
</feature>
<dbReference type="SMART" id="SM00409">
    <property type="entry name" value="IG"/>
    <property type="match status" value="1"/>
</dbReference>
<dbReference type="InterPro" id="IPR003961">
    <property type="entry name" value="FN3_dom"/>
</dbReference>
<reference evidence="4 5" key="1">
    <citation type="journal article" date="2024" name="BMC Genomics">
        <title>De novo assembly and annotation of Popillia japonica's genome with initial clues to its potential as an invasive pest.</title>
        <authorList>
            <person name="Cucini C."/>
            <person name="Boschi S."/>
            <person name="Funari R."/>
            <person name="Cardaioli E."/>
            <person name="Iannotti N."/>
            <person name="Marturano G."/>
            <person name="Paoli F."/>
            <person name="Bruttini M."/>
            <person name="Carapelli A."/>
            <person name="Frati F."/>
            <person name="Nardi F."/>
        </authorList>
    </citation>
    <scope>NUCLEOTIDE SEQUENCE [LARGE SCALE GENOMIC DNA]</scope>
    <source>
        <strain evidence="4">DMR45628</strain>
    </source>
</reference>
<evidence type="ECO:0000313" key="5">
    <source>
        <dbReference type="Proteomes" id="UP001458880"/>
    </source>
</evidence>
<feature type="chain" id="PRO_5043889595" description="Ig-like domain-containing protein" evidence="1">
    <location>
        <begin position="18"/>
        <end position="207"/>
    </location>
</feature>
<dbReference type="SUPFAM" id="SSF49265">
    <property type="entry name" value="Fibronectin type III"/>
    <property type="match status" value="1"/>
</dbReference>
<proteinExistence type="predicted"/>
<dbReference type="InterPro" id="IPR013783">
    <property type="entry name" value="Ig-like_fold"/>
</dbReference>
<comment type="caution">
    <text evidence="4">The sequence shown here is derived from an EMBL/GenBank/DDBJ whole genome shotgun (WGS) entry which is preliminary data.</text>
</comment>
<dbReference type="EMBL" id="JASPKY010000488">
    <property type="protein sequence ID" value="KAK9695204.1"/>
    <property type="molecule type" value="Genomic_DNA"/>
</dbReference>
<dbReference type="InterPro" id="IPR036116">
    <property type="entry name" value="FN3_sf"/>
</dbReference>
<keyword evidence="1" id="KW-0732">Signal</keyword>
<protein>
    <recommendedName>
        <fullName evidence="6">Ig-like domain-containing protein</fullName>
    </recommendedName>
</protein>